<keyword evidence="1" id="KW-1185">Reference proteome</keyword>
<dbReference type="PANTHER" id="PTHR23324">
    <property type="entry name" value="SEC14 RELATED PROTEIN"/>
    <property type="match status" value="1"/>
</dbReference>
<dbReference type="Gene3D" id="2.60.120.680">
    <property type="entry name" value="GOLD domain"/>
    <property type="match status" value="1"/>
</dbReference>
<protein>
    <submittedName>
        <fullName evidence="2">Uncharacterized protein</fullName>
    </submittedName>
</protein>
<dbReference type="InterPro" id="IPR036865">
    <property type="entry name" value="CRAL-TRIO_dom_sf"/>
</dbReference>
<dbReference type="GO" id="GO:0005737">
    <property type="term" value="C:cytoplasm"/>
    <property type="evidence" value="ECO:0007669"/>
    <property type="project" value="TreeGrafter"/>
</dbReference>
<organism evidence="1 2">
    <name type="scientific">Romanomermis culicivorax</name>
    <name type="common">Nematode worm</name>
    <dbReference type="NCBI Taxonomy" id="13658"/>
    <lineage>
        <taxon>Eukaryota</taxon>
        <taxon>Metazoa</taxon>
        <taxon>Ecdysozoa</taxon>
        <taxon>Nematoda</taxon>
        <taxon>Enoplea</taxon>
        <taxon>Dorylaimia</taxon>
        <taxon>Mermithida</taxon>
        <taxon>Mermithoidea</taxon>
        <taxon>Mermithidae</taxon>
        <taxon>Romanomermis</taxon>
    </lineage>
</organism>
<reference evidence="2" key="1">
    <citation type="submission" date="2022-11" db="UniProtKB">
        <authorList>
            <consortium name="WormBaseParasite"/>
        </authorList>
    </citation>
    <scope>IDENTIFICATION</scope>
</reference>
<proteinExistence type="predicted"/>
<evidence type="ECO:0000313" key="1">
    <source>
        <dbReference type="Proteomes" id="UP000887565"/>
    </source>
</evidence>
<dbReference type="SUPFAM" id="SSF101576">
    <property type="entry name" value="Supernatant protein factor (SPF), C-terminal domain"/>
    <property type="match status" value="1"/>
</dbReference>
<dbReference type="Gene3D" id="3.40.525.10">
    <property type="entry name" value="CRAL-TRIO lipid binding domain"/>
    <property type="match status" value="1"/>
</dbReference>
<evidence type="ECO:0000313" key="2">
    <source>
        <dbReference type="WBParaSite" id="nRc.2.0.1.t37527-RA"/>
    </source>
</evidence>
<dbReference type="InterPro" id="IPR036598">
    <property type="entry name" value="GOLD_dom_sf"/>
</dbReference>
<sequence length="227" mass="26047">MGRERMGMQKEYCRPNWREEIHGHARPECLPVHWGGTLKDPKTGDPLCSSCITVPPGAVDPSFFLTSIAEENSAFKARSPILDVSAWKSNAIPVKIDRPKSILNFQFLADGDYGFGVFYLAEKNVDYSQIVEKKSNHGKINFDNVITIYPFFDRIPGPNYTVEKCKFYCHRVGYYLLYFSNEFSWMSHLKNLRLASGMAKRFFPVSFRRTPSLARKMELTPSLARKV</sequence>
<dbReference type="InterPro" id="IPR051064">
    <property type="entry name" value="SEC14/CRAL-TRIO_domain"/>
</dbReference>
<accession>A0A915KFM8</accession>
<dbReference type="SUPFAM" id="SSF52087">
    <property type="entry name" value="CRAL/TRIO domain"/>
    <property type="match status" value="1"/>
</dbReference>
<dbReference type="AlphaFoldDB" id="A0A915KFM8"/>
<dbReference type="WBParaSite" id="nRc.2.0.1.t37527-RA">
    <property type="protein sequence ID" value="nRc.2.0.1.t37527-RA"/>
    <property type="gene ID" value="nRc.2.0.1.g37527"/>
</dbReference>
<dbReference type="Proteomes" id="UP000887565">
    <property type="component" value="Unplaced"/>
</dbReference>
<name>A0A915KFM8_ROMCU</name>
<dbReference type="PANTHER" id="PTHR23324:SF83">
    <property type="entry name" value="SEC14-LIKE PROTEIN 2"/>
    <property type="match status" value="1"/>
</dbReference>